<evidence type="ECO:0000313" key="5">
    <source>
        <dbReference type="Proteomes" id="UP001386437"/>
    </source>
</evidence>
<evidence type="ECO:0000313" key="4">
    <source>
        <dbReference type="EMBL" id="MEI5996874.1"/>
    </source>
</evidence>
<reference evidence="4 5" key="1">
    <citation type="journal article" date="2022" name="Arch. Microbiol.">
        <title>Paraburkholderia bengalensis sp. nov. isolated from roots of Oryza sativa, IR64.</title>
        <authorList>
            <person name="Nag P."/>
            <person name="Mondal N."/>
            <person name="Sarkar J."/>
            <person name="Das S."/>
        </authorList>
    </citation>
    <scope>NUCLEOTIDE SEQUENCE [LARGE SCALE GENOMIC DNA]</scope>
    <source>
        <strain evidence="4 5">IR64_4_BI</strain>
    </source>
</reference>
<dbReference type="EMBL" id="JACFYJ010000007">
    <property type="protein sequence ID" value="MEI5996874.1"/>
    <property type="molecule type" value="Genomic_DNA"/>
</dbReference>
<dbReference type="RefSeq" id="WP_336597283.1">
    <property type="nucleotide sequence ID" value="NZ_JACFYJ010000007.1"/>
</dbReference>
<sequence length="321" mass="33307">MRVLVTGASGFVGNCVVDQLTERGAEVVTVGRYARAADASHRAIGGHHVLHRPDDAAEVKALVTEIAPQCIIHLAGSSSAPSIADLYRVNTIFAANLLEAAAVVRPNPHVLLVGSAAEYGPVPDADLPVIETFPCRPNTAYGITKLAQTLHGLNAAATGLPVTIARVFNPIGPGMSTSLALGSFADQIARLSSTGGRTLNTGDLDVERDFIDVREAGRLLVELALSAVGQGGIVNVCTGVGSQLLDLTRRLIACSGTPIQLRYESSRTGNSNVRRFVGSTAKLKSLGLSVARPDFDTLLPAMLARAQSDATNSGAQPTAAS</sequence>
<feature type="domain" description="NAD-dependent epimerase/dehydratase" evidence="3">
    <location>
        <begin position="3"/>
        <end position="237"/>
    </location>
</feature>
<comment type="similarity">
    <text evidence="2">Belongs to the NAD(P)-dependent epimerase/dehydratase family.</text>
</comment>
<protein>
    <submittedName>
        <fullName evidence="4">NAD-dependent epimerase/dehydratase family protein</fullName>
    </submittedName>
</protein>
<dbReference type="InterPro" id="IPR036291">
    <property type="entry name" value="NAD(P)-bd_dom_sf"/>
</dbReference>
<organism evidence="4 5">
    <name type="scientific">Paraburkholderia bengalensis</name>
    <dbReference type="NCBI Taxonomy" id="2747562"/>
    <lineage>
        <taxon>Bacteria</taxon>
        <taxon>Pseudomonadati</taxon>
        <taxon>Pseudomonadota</taxon>
        <taxon>Betaproteobacteria</taxon>
        <taxon>Burkholderiales</taxon>
        <taxon>Burkholderiaceae</taxon>
        <taxon>Paraburkholderia</taxon>
    </lineage>
</organism>
<dbReference type="PANTHER" id="PTHR43000">
    <property type="entry name" value="DTDP-D-GLUCOSE 4,6-DEHYDRATASE-RELATED"/>
    <property type="match status" value="1"/>
</dbReference>
<comment type="pathway">
    <text evidence="1">Bacterial outer membrane biogenesis; LPS O-antigen biosynthesis.</text>
</comment>
<accession>A0ABU8IMP6</accession>
<dbReference type="SUPFAM" id="SSF51735">
    <property type="entry name" value="NAD(P)-binding Rossmann-fold domains"/>
    <property type="match status" value="1"/>
</dbReference>
<comment type="caution">
    <text evidence="4">The sequence shown here is derived from an EMBL/GenBank/DDBJ whole genome shotgun (WGS) entry which is preliminary data.</text>
</comment>
<proteinExistence type="inferred from homology"/>
<evidence type="ECO:0000256" key="2">
    <source>
        <dbReference type="ARBA" id="ARBA00007637"/>
    </source>
</evidence>
<evidence type="ECO:0000256" key="1">
    <source>
        <dbReference type="ARBA" id="ARBA00005125"/>
    </source>
</evidence>
<gene>
    <name evidence="4" type="ORF">H3V53_06555</name>
</gene>
<dbReference type="Pfam" id="PF01370">
    <property type="entry name" value="Epimerase"/>
    <property type="match status" value="1"/>
</dbReference>
<dbReference type="Gene3D" id="3.40.50.720">
    <property type="entry name" value="NAD(P)-binding Rossmann-like Domain"/>
    <property type="match status" value="1"/>
</dbReference>
<name>A0ABU8IMP6_9BURK</name>
<dbReference type="InterPro" id="IPR001509">
    <property type="entry name" value="Epimerase_deHydtase"/>
</dbReference>
<dbReference type="Proteomes" id="UP001386437">
    <property type="component" value="Unassembled WGS sequence"/>
</dbReference>
<evidence type="ECO:0000259" key="3">
    <source>
        <dbReference type="Pfam" id="PF01370"/>
    </source>
</evidence>
<dbReference type="Gene3D" id="3.90.25.10">
    <property type="entry name" value="UDP-galactose 4-epimerase, domain 1"/>
    <property type="match status" value="1"/>
</dbReference>
<keyword evidence="5" id="KW-1185">Reference proteome</keyword>